<proteinExistence type="predicted"/>
<gene>
    <name evidence="2" type="ORF">D0817_22395</name>
</gene>
<accession>A0A434A1L0</accession>
<protein>
    <submittedName>
        <fullName evidence="2">Uncharacterized protein</fullName>
    </submittedName>
</protein>
<dbReference type="RefSeq" id="WP_127340517.1">
    <property type="nucleotide sequence ID" value="NZ_QWDM01000019.1"/>
</dbReference>
<evidence type="ECO:0000256" key="1">
    <source>
        <dbReference type="SAM" id="Phobius"/>
    </source>
</evidence>
<keyword evidence="1" id="KW-0812">Transmembrane</keyword>
<dbReference type="OrthoDB" id="882541at2"/>
<name>A0A434A1L0_9FLAO</name>
<evidence type="ECO:0000313" key="3">
    <source>
        <dbReference type="Proteomes" id="UP000288102"/>
    </source>
</evidence>
<comment type="caution">
    <text evidence="2">The sequence shown here is derived from an EMBL/GenBank/DDBJ whole genome shotgun (WGS) entry which is preliminary data.</text>
</comment>
<dbReference type="AlphaFoldDB" id="A0A434A1L0"/>
<keyword evidence="1" id="KW-1133">Transmembrane helix</keyword>
<dbReference type="EMBL" id="QWDM01000019">
    <property type="protein sequence ID" value="RUT68279.1"/>
    <property type="molecule type" value="Genomic_DNA"/>
</dbReference>
<keyword evidence="1" id="KW-0472">Membrane</keyword>
<organism evidence="2 3">
    <name type="scientific">Flavobacterium cupreum</name>
    <dbReference type="NCBI Taxonomy" id="2133766"/>
    <lineage>
        <taxon>Bacteria</taxon>
        <taxon>Pseudomonadati</taxon>
        <taxon>Bacteroidota</taxon>
        <taxon>Flavobacteriia</taxon>
        <taxon>Flavobacteriales</taxon>
        <taxon>Flavobacteriaceae</taxon>
        <taxon>Flavobacterium</taxon>
    </lineage>
</organism>
<dbReference type="Proteomes" id="UP000288102">
    <property type="component" value="Unassembled WGS sequence"/>
</dbReference>
<feature type="transmembrane region" description="Helical" evidence="1">
    <location>
        <begin position="12"/>
        <end position="35"/>
    </location>
</feature>
<evidence type="ECO:0000313" key="2">
    <source>
        <dbReference type="EMBL" id="RUT68279.1"/>
    </source>
</evidence>
<reference evidence="3" key="1">
    <citation type="journal article" date="2019" name="Syst. Appl. Microbiol.">
        <title>Flavobacterium circumlabens sp. nov. and Flavobacterium cupreum sp. nov., two psychrotrophic species isolated from Antarctic environmental samples.</title>
        <authorList>
            <person name="Kralova S."/>
            <person name="Busse H.-J."/>
            <person name="Svec P."/>
            <person name="Maslanova I."/>
            <person name="Stankova E."/>
            <person name="Bartak M."/>
            <person name="Sedlacek I."/>
        </authorList>
    </citation>
    <scope>NUCLEOTIDE SEQUENCE [LARGE SCALE GENOMIC DNA]</scope>
    <source>
        <strain evidence="3">CCM 8825</strain>
    </source>
</reference>
<keyword evidence="3" id="KW-1185">Reference proteome</keyword>
<sequence length="164" mass="19308">MKERLEEIPVILFLIIVAIPLSLLFLPIIFIYLVFDFFQRKRFKKRYSNYLLSIEGKKFFCYTNRKNSHHYIEKNIIPNLSGDVECVFLEGKNLKTEYIQEYISHMVAAISDRKGFPYVIKINNGKAVDKSMNNEFYTFKSQNKSPEDLLILINSSFDNLKSSL</sequence>